<name>A0ABX7YPS6_9GAMM</name>
<proteinExistence type="predicted"/>
<gene>
    <name evidence="1" type="ORF">KDN34_10960</name>
</gene>
<sequence>MEALQSFLTKMGEDACFRQAYYANPNAVLAQSGLQGIYADAVMNQDSSALKALVGDDTIPFLLVNHGNKL</sequence>
<accession>A0ABX7YPS6</accession>
<evidence type="ECO:0000313" key="2">
    <source>
        <dbReference type="Proteomes" id="UP000679575"/>
    </source>
</evidence>
<organism evidence="1 2">
    <name type="scientific">Shewanella yunxiaonensis</name>
    <dbReference type="NCBI Taxonomy" id="2829809"/>
    <lineage>
        <taxon>Bacteria</taxon>
        <taxon>Pseudomonadati</taxon>
        <taxon>Pseudomonadota</taxon>
        <taxon>Gammaproteobacteria</taxon>
        <taxon>Alteromonadales</taxon>
        <taxon>Shewanellaceae</taxon>
        <taxon>Shewanella</taxon>
    </lineage>
</organism>
<keyword evidence="2" id="KW-1185">Reference proteome</keyword>
<evidence type="ECO:0000313" key="1">
    <source>
        <dbReference type="EMBL" id="QUN04770.1"/>
    </source>
</evidence>
<dbReference type="RefSeq" id="WP_212593823.1">
    <property type="nucleotide sequence ID" value="NZ_CP073587.1"/>
</dbReference>
<dbReference type="Proteomes" id="UP000679575">
    <property type="component" value="Chromosome"/>
</dbReference>
<dbReference type="EMBL" id="CP073587">
    <property type="protein sequence ID" value="QUN04770.1"/>
    <property type="molecule type" value="Genomic_DNA"/>
</dbReference>
<reference evidence="1 2" key="1">
    <citation type="submission" date="2021-04" db="EMBL/GenBank/DDBJ databases">
        <title>Novel species identification of genus Shewanella.</title>
        <authorList>
            <person name="Liu G."/>
        </authorList>
    </citation>
    <scope>NUCLEOTIDE SEQUENCE [LARGE SCALE GENOMIC DNA]</scope>
    <source>
        <strain evidence="1 2">FJAT-54481</strain>
    </source>
</reference>
<protein>
    <submittedName>
        <fullName evidence="1">Uncharacterized protein</fullName>
    </submittedName>
</protein>